<dbReference type="Proteomes" id="UP000636960">
    <property type="component" value="Unassembled WGS sequence"/>
</dbReference>
<keyword evidence="2" id="KW-0812">Transmembrane</keyword>
<feature type="transmembrane region" description="Helical" evidence="2">
    <location>
        <begin position="12"/>
        <end position="29"/>
    </location>
</feature>
<feature type="compositionally biased region" description="Low complexity" evidence="1">
    <location>
        <begin position="307"/>
        <end position="318"/>
    </location>
</feature>
<evidence type="ECO:0000313" key="4">
    <source>
        <dbReference type="Proteomes" id="UP000636960"/>
    </source>
</evidence>
<evidence type="ECO:0000256" key="2">
    <source>
        <dbReference type="SAM" id="Phobius"/>
    </source>
</evidence>
<evidence type="ECO:0000313" key="3">
    <source>
        <dbReference type="EMBL" id="GIE94642.1"/>
    </source>
</evidence>
<keyword evidence="2" id="KW-1133">Transmembrane helix</keyword>
<dbReference type="EMBL" id="BOMV01000016">
    <property type="protein sequence ID" value="GIE94642.1"/>
    <property type="molecule type" value="Genomic_DNA"/>
</dbReference>
<proteinExistence type="predicted"/>
<reference evidence="3" key="1">
    <citation type="submission" date="2021-01" db="EMBL/GenBank/DDBJ databases">
        <title>Whole genome shotgun sequence of Actinoplanes rishiriensis NBRC 108556.</title>
        <authorList>
            <person name="Komaki H."/>
            <person name="Tamura T."/>
        </authorList>
    </citation>
    <scope>NUCLEOTIDE SEQUENCE</scope>
    <source>
        <strain evidence="3">NBRC 108556</strain>
    </source>
</reference>
<keyword evidence="4" id="KW-1185">Reference proteome</keyword>
<feature type="transmembrane region" description="Helical" evidence="2">
    <location>
        <begin position="41"/>
        <end position="61"/>
    </location>
</feature>
<comment type="caution">
    <text evidence="3">The sequence shown here is derived from an EMBL/GenBank/DDBJ whole genome shotgun (WGS) entry which is preliminary data.</text>
</comment>
<sequence length="318" mass="34050">MTASLFQVTRATGYLLTLGGIPIAVLAAIDTWDDTLFDHLIAILICAMGGAGIVGLGVGTLRWAGRFLPPAGDPFDTPGTTVLFIRDFDTELRPFRVDSPFHHLTAEEFLADEVNKQIGAMVALGSPADRVVPLGAARRYAHDTSWQDDLAAAAGRARCILAVPALSAGTKWEFTHLRKTGGHRRLFLLTPPDVDSDDRIWGPDRRPGARFAHAVAALHWGWFRRLPTIARHGLPEHPALDRYWPQLAALMTEAGYTPGADPGPGAVLAFEDDGTATILRPGATTAAHYLEAVTNRLSPDHPPPSTAAPSPASESSPA</sequence>
<protein>
    <submittedName>
        <fullName evidence="3">Uncharacterized protein</fullName>
    </submittedName>
</protein>
<name>A0A919N048_9ACTN</name>
<accession>A0A919N048</accession>
<dbReference type="RefSeq" id="WP_203780965.1">
    <property type="nucleotide sequence ID" value="NZ_BOMV01000016.1"/>
</dbReference>
<organism evidence="3 4">
    <name type="scientific">Paractinoplanes rishiriensis</name>
    <dbReference type="NCBI Taxonomy" id="1050105"/>
    <lineage>
        <taxon>Bacteria</taxon>
        <taxon>Bacillati</taxon>
        <taxon>Actinomycetota</taxon>
        <taxon>Actinomycetes</taxon>
        <taxon>Micromonosporales</taxon>
        <taxon>Micromonosporaceae</taxon>
        <taxon>Paractinoplanes</taxon>
    </lineage>
</organism>
<evidence type="ECO:0000256" key="1">
    <source>
        <dbReference type="SAM" id="MobiDB-lite"/>
    </source>
</evidence>
<feature type="region of interest" description="Disordered" evidence="1">
    <location>
        <begin position="293"/>
        <end position="318"/>
    </location>
</feature>
<gene>
    <name evidence="3" type="ORF">Ari01nite_21070</name>
</gene>
<keyword evidence="2" id="KW-0472">Membrane</keyword>
<dbReference type="AlphaFoldDB" id="A0A919N048"/>